<dbReference type="SMART" id="SM00342">
    <property type="entry name" value="HTH_ARAC"/>
    <property type="match status" value="1"/>
</dbReference>
<organism evidence="5 6">
    <name type="scientific">Limihaloglobus sulfuriphilus</name>
    <dbReference type="NCBI Taxonomy" id="1851148"/>
    <lineage>
        <taxon>Bacteria</taxon>
        <taxon>Pseudomonadati</taxon>
        <taxon>Planctomycetota</taxon>
        <taxon>Phycisphaerae</taxon>
        <taxon>Sedimentisphaerales</taxon>
        <taxon>Sedimentisphaeraceae</taxon>
        <taxon>Limihaloglobus</taxon>
    </lineage>
</organism>
<reference evidence="6" key="1">
    <citation type="submission" date="2017-02" db="EMBL/GenBank/DDBJ databases">
        <title>Comparative genomics and description of representatives of a novel lineage of planctomycetes thriving in anoxic sediments.</title>
        <authorList>
            <person name="Spring S."/>
            <person name="Bunk B."/>
            <person name="Sproer C."/>
        </authorList>
    </citation>
    <scope>NUCLEOTIDE SEQUENCE [LARGE SCALE GENOMIC DNA]</scope>
    <source>
        <strain evidence="6">SM-Chi-D1</strain>
    </source>
</reference>
<gene>
    <name evidence="5" type="primary">nphR</name>
    <name evidence="5" type="ORF">SMSP2_01329</name>
</gene>
<dbReference type="EMBL" id="CP019646">
    <property type="protein sequence ID" value="AQQ70965.1"/>
    <property type="molecule type" value="Genomic_DNA"/>
</dbReference>
<dbReference type="SUPFAM" id="SSF51215">
    <property type="entry name" value="Regulatory protein AraC"/>
    <property type="match status" value="1"/>
</dbReference>
<dbReference type="GO" id="GO:0003700">
    <property type="term" value="F:DNA-binding transcription factor activity"/>
    <property type="evidence" value="ECO:0007669"/>
    <property type="project" value="InterPro"/>
</dbReference>
<name>A0A1Q2ME44_9BACT</name>
<dbReference type="OrthoDB" id="9778008at2"/>
<sequence length="308" mass="35013">MKSDYLKNIAFPEYGILIQSRIKRPDYGDKPHAHKYLSIIYIVSGHGTLERDGCSRNLNPDNIVMLNKGSMHTLTDKAGKPMTVFSMYFAPETAGVDKKIVDYVFSSEEPLNLPVYYAEFVRRNIRQMLHEQSNRPPGCKMAICQLFNLTLLCIYRAKLIISKNADLHSNADSNTRVMAALEHTSINSHEQFSLSDAARLAKVSQRQFTNICRKLTGTSFIKYLNRKRCEKARQLISTTEMSVASIAFETGYEDLSTFYRAFKSIYGTSPTKIKRDLTLQQYDLKVTGNCTPAKKNSRAEPAVVYNIF</sequence>
<keyword evidence="3" id="KW-0804">Transcription</keyword>
<dbReference type="Pfam" id="PF02311">
    <property type="entry name" value="AraC_binding"/>
    <property type="match status" value="1"/>
</dbReference>
<dbReference type="Proteomes" id="UP000188181">
    <property type="component" value="Chromosome"/>
</dbReference>
<accession>A0A1Q2ME44</accession>
<dbReference type="AlphaFoldDB" id="A0A1Q2ME44"/>
<feature type="domain" description="HTH araC/xylS-type" evidence="4">
    <location>
        <begin position="175"/>
        <end position="276"/>
    </location>
</feature>
<dbReference type="InterPro" id="IPR009057">
    <property type="entry name" value="Homeodomain-like_sf"/>
</dbReference>
<dbReference type="STRING" id="1851148.SMSP2_01329"/>
<dbReference type="RefSeq" id="WP_146683192.1">
    <property type="nucleotide sequence ID" value="NZ_CP019646.1"/>
</dbReference>
<dbReference type="PANTHER" id="PTHR43280:SF2">
    <property type="entry name" value="HTH-TYPE TRANSCRIPTIONAL REGULATOR EXSA"/>
    <property type="match status" value="1"/>
</dbReference>
<dbReference type="PROSITE" id="PS01124">
    <property type="entry name" value="HTH_ARAC_FAMILY_2"/>
    <property type="match status" value="1"/>
</dbReference>
<evidence type="ECO:0000313" key="6">
    <source>
        <dbReference type="Proteomes" id="UP000188181"/>
    </source>
</evidence>
<proteinExistence type="predicted"/>
<keyword evidence="6" id="KW-1185">Reference proteome</keyword>
<dbReference type="InterPro" id="IPR014710">
    <property type="entry name" value="RmlC-like_jellyroll"/>
</dbReference>
<keyword evidence="1" id="KW-0805">Transcription regulation</keyword>
<evidence type="ECO:0000256" key="3">
    <source>
        <dbReference type="ARBA" id="ARBA00023163"/>
    </source>
</evidence>
<dbReference type="Pfam" id="PF12833">
    <property type="entry name" value="HTH_18"/>
    <property type="match status" value="1"/>
</dbReference>
<dbReference type="GO" id="GO:0043565">
    <property type="term" value="F:sequence-specific DNA binding"/>
    <property type="evidence" value="ECO:0007669"/>
    <property type="project" value="InterPro"/>
</dbReference>
<dbReference type="SUPFAM" id="SSF46689">
    <property type="entry name" value="Homeodomain-like"/>
    <property type="match status" value="1"/>
</dbReference>
<dbReference type="Gene3D" id="2.60.120.10">
    <property type="entry name" value="Jelly Rolls"/>
    <property type="match status" value="1"/>
</dbReference>
<dbReference type="InterPro" id="IPR003313">
    <property type="entry name" value="AraC-bd"/>
</dbReference>
<evidence type="ECO:0000313" key="5">
    <source>
        <dbReference type="EMBL" id="AQQ70965.1"/>
    </source>
</evidence>
<dbReference type="PANTHER" id="PTHR43280">
    <property type="entry name" value="ARAC-FAMILY TRANSCRIPTIONAL REGULATOR"/>
    <property type="match status" value="1"/>
</dbReference>
<dbReference type="InterPro" id="IPR037923">
    <property type="entry name" value="HTH-like"/>
</dbReference>
<protein>
    <submittedName>
        <fullName evidence="5">Transcriptional activator NphR</fullName>
    </submittedName>
</protein>
<dbReference type="KEGG" id="pbas:SMSP2_01329"/>
<evidence type="ECO:0000256" key="2">
    <source>
        <dbReference type="ARBA" id="ARBA00023125"/>
    </source>
</evidence>
<evidence type="ECO:0000256" key="1">
    <source>
        <dbReference type="ARBA" id="ARBA00023015"/>
    </source>
</evidence>
<dbReference type="Gene3D" id="1.10.10.60">
    <property type="entry name" value="Homeodomain-like"/>
    <property type="match status" value="2"/>
</dbReference>
<keyword evidence="2" id="KW-0238">DNA-binding</keyword>
<dbReference type="InterPro" id="IPR018060">
    <property type="entry name" value="HTH_AraC"/>
</dbReference>
<evidence type="ECO:0000259" key="4">
    <source>
        <dbReference type="PROSITE" id="PS01124"/>
    </source>
</evidence>